<dbReference type="CDD" id="cd08500">
    <property type="entry name" value="PBP2_NikA_DppA_OppA_like_4"/>
    <property type="match status" value="1"/>
</dbReference>
<proteinExistence type="predicted"/>
<dbReference type="PANTHER" id="PTHR30290:SF62">
    <property type="entry name" value="OLIGOPEPTIDE ABC TRANSPORTER, PERIPLASMIC OLIGOPEPTIDE-BINDING PROTEIN"/>
    <property type="match status" value="1"/>
</dbReference>
<protein>
    <recommendedName>
        <fullName evidence="1">Solute-binding protein family 5 domain-containing protein</fullName>
    </recommendedName>
</protein>
<dbReference type="InterPro" id="IPR039424">
    <property type="entry name" value="SBP_5"/>
</dbReference>
<dbReference type="Gene3D" id="3.40.190.10">
    <property type="entry name" value="Periplasmic binding protein-like II"/>
    <property type="match status" value="1"/>
</dbReference>
<dbReference type="Gene3D" id="3.10.105.10">
    <property type="entry name" value="Dipeptide-binding Protein, Domain 3"/>
    <property type="match status" value="1"/>
</dbReference>
<comment type="caution">
    <text evidence="2">The sequence shown here is derived from an EMBL/GenBank/DDBJ whole genome shotgun (WGS) entry which is preliminary data.</text>
</comment>
<dbReference type="InterPro" id="IPR000914">
    <property type="entry name" value="SBP_5_dom"/>
</dbReference>
<evidence type="ECO:0000313" key="3">
    <source>
        <dbReference type="Proteomes" id="UP000279422"/>
    </source>
</evidence>
<sequence length="657" mass="76251">MKKLLVVLISVFVCFLGVIPVLSEDKPSFRTEDYVYATLQQYQELTGEKIVKFHEAPMLKVRVAAGELPPVKERISEEPLVIKPVEKVGQYGGTLRVGSVGIAGWTDFTDARWAGMLRVNQNSTKELPYIAKGYKFTDNNKTLTLYLRKGMRWSDGSPFTADDILFWWNDVILNDELTPAKPQQWIIGGKLATFERINDYALRIHFAQPYPSAAYLLAFWPGRQHSFFEPKHYLKKWHIKYNPEANELAKKEGYDHWWEAFRFHSEYGPRQSDPDLPVVGAWKLEKLTPAQRLFVRNPYYPVIDTAGNQLPYIDSYIRSMVGDPETLKMKVVAGEFDVNWREITGEDYPVLKENQEKGGYRIIVVEYPGQLVHLGFNVNHKDPVKRKIFQDVRFRRAMSLAINREEINDIVFAGMGIPSADTPHSSCSFYKKEWRKAWAQYDPDRANKLLDEMGLGKRDEEGYRLGPDGKRLIIIIEYQERGPRTPVLELVKEYWEAVGVRTELKPEERSYYYTRVQAAEHDVGVWHADNMLEGALLASKSNQLNFDAEISVGRKWYQWWTTNGEAGEEPPEDVKQWFSGLDRLFTLAPGTSEYIKLAQKLYSWYIDQVYQIGTVAEIKQPMIINNKLQNVAMDGGIYTWDTLYEYPYLPEQWFFEK</sequence>
<dbReference type="Pfam" id="PF00496">
    <property type="entry name" value="SBP_bac_5"/>
    <property type="match status" value="1"/>
</dbReference>
<evidence type="ECO:0000259" key="1">
    <source>
        <dbReference type="Pfam" id="PF00496"/>
    </source>
</evidence>
<dbReference type="SUPFAM" id="SSF53850">
    <property type="entry name" value="Periplasmic binding protein-like II"/>
    <property type="match status" value="1"/>
</dbReference>
<reference evidence="2 3" key="1">
    <citation type="submission" date="2018-06" db="EMBL/GenBank/DDBJ databases">
        <title>Extensive metabolic versatility and redundancy in microbially diverse, dynamic hydrothermal sediments.</title>
        <authorList>
            <person name="Dombrowski N."/>
            <person name="Teske A."/>
            <person name="Baker B.J."/>
        </authorList>
    </citation>
    <scope>NUCLEOTIDE SEQUENCE [LARGE SCALE GENOMIC DNA]</scope>
    <source>
        <strain evidence="2">B47_G16</strain>
    </source>
</reference>
<dbReference type="GO" id="GO:0015833">
    <property type="term" value="P:peptide transport"/>
    <property type="evidence" value="ECO:0007669"/>
    <property type="project" value="TreeGrafter"/>
</dbReference>
<dbReference type="AlphaFoldDB" id="A0A497E6C6"/>
<evidence type="ECO:0000313" key="2">
    <source>
        <dbReference type="EMBL" id="RLE10645.1"/>
    </source>
</evidence>
<accession>A0A497E6C6</accession>
<dbReference type="GO" id="GO:1904680">
    <property type="term" value="F:peptide transmembrane transporter activity"/>
    <property type="evidence" value="ECO:0007669"/>
    <property type="project" value="TreeGrafter"/>
</dbReference>
<dbReference type="EMBL" id="QMPZ01000004">
    <property type="protein sequence ID" value="RLE10645.1"/>
    <property type="molecule type" value="Genomic_DNA"/>
</dbReference>
<organism evidence="2 3">
    <name type="scientific">Aerophobetes bacterium</name>
    <dbReference type="NCBI Taxonomy" id="2030807"/>
    <lineage>
        <taxon>Bacteria</taxon>
        <taxon>Candidatus Aerophobota</taxon>
    </lineage>
</organism>
<dbReference type="PANTHER" id="PTHR30290">
    <property type="entry name" value="PERIPLASMIC BINDING COMPONENT OF ABC TRANSPORTER"/>
    <property type="match status" value="1"/>
</dbReference>
<dbReference type="Proteomes" id="UP000279422">
    <property type="component" value="Unassembled WGS sequence"/>
</dbReference>
<name>A0A497E6C6_UNCAE</name>
<gene>
    <name evidence="2" type="ORF">DRJ00_00670</name>
</gene>
<feature type="domain" description="Solute-binding protein family 5" evidence="1">
    <location>
        <begin position="128"/>
        <end position="527"/>
    </location>
</feature>